<evidence type="ECO:0000256" key="2">
    <source>
        <dbReference type="ARBA" id="ARBA00012438"/>
    </source>
</evidence>
<evidence type="ECO:0000259" key="9">
    <source>
        <dbReference type="PROSITE" id="PS50113"/>
    </source>
</evidence>
<organism evidence="10 11">
    <name type="scientific">Geothrix limicola</name>
    <dbReference type="NCBI Taxonomy" id="2927978"/>
    <lineage>
        <taxon>Bacteria</taxon>
        <taxon>Pseudomonadati</taxon>
        <taxon>Acidobacteriota</taxon>
        <taxon>Holophagae</taxon>
        <taxon>Holophagales</taxon>
        <taxon>Holophagaceae</taxon>
        <taxon>Geothrix</taxon>
    </lineage>
</organism>
<name>A0ABQ5QIR9_9BACT</name>
<dbReference type="EC" id="2.7.13.3" evidence="2"/>
<dbReference type="PROSITE" id="PS50109">
    <property type="entry name" value="HIS_KIN"/>
    <property type="match status" value="1"/>
</dbReference>
<evidence type="ECO:0000256" key="1">
    <source>
        <dbReference type="ARBA" id="ARBA00000085"/>
    </source>
</evidence>
<proteinExistence type="predicted"/>
<keyword evidence="3" id="KW-0808">Transferase</keyword>
<dbReference type="SMART" id="SM00387">
    <property type="entry name" value="HATPase_c"/>
    <property type="match status" value="1"/>
</dbReference>
<keyword evidence="5" id="KW-0597">Phosphoprotein</keyword>
<dbReference type="Gene3D" id="3.40.50.2300">
    <property type="match status" value="1"/>
</dbReference>
<dbReference type="InterPro" id="IPR001789">
    <property type="entry name" value="Sig_transdc_resp-reg_receiver"/>
</dbReference>
<dbReference type="Pfam" id="PF00072">
    <property type="entry name" value="Response_reg"/>
    <property type="match status" value="1"/>
</dbReference>
<protein>
    <recommendedName>
        <fullName evidence="2">histidine kinase</fullName>
        <ecNumber evidence="2">2.7.13.3</ecNumber>
    </recommendedName>
</protein>
<dbReference type="RefSeq" id="WP_285577438.1">
    <property type="nucleotide sequence ID" value="NZ_BSDE01000008.1"/>
</dbReference>
<dbReference type="PROSITE" id="PS50110">
    <property type="entry name" value="RESPONSE_REGULATORY"/>
    <property type="match status" value="1"/>
</dbReference>
<dbReference type="InterPro" id="IPR004358">
    <property type="entry name" value="Sig_transdc_His_kin-like_C"/>
</dbReference>
<dbReference type="SUPFAM" id="SSF47384">
    <property type="entry name" value="Homodimeric domain of signal transducing histidine kinase"/>
    <property type="match status" value="1"/>
</dbReference>
<dbReference type="PRINTS" id="PR00344">
    <property type="entry name" value="BCTRLSENSOR"/>
</dbReference>
<dbReference type="InterPro" id="IPR005467">
    <property type="entry name" value="His_kinase_dom"/>
</dbReference>
<dbReference type="PANTHER" id="PTHR43047:SF62">
    <property type="entry name" value="SENSOR HISTIDINE KINASE DPIB"/>
    <property type="match status" value="1"/>
</dbReference>
<evidence type="ECO:0000256" key="4">
    <source>
        <dbReference type="ARBA" id="ARBA00022777"/>
    </source>
</evidence>
<keyword evidence="4" id="KW-0418">Kinase</keyword>
<reference evidence="10 11" key="1">
    <citation type="journal article" date="2023" name="Antonie Van Leeuwenhoek">
        <title>Mesoterricola silvestris gen. nov., sp. nov., Mesoterricola sediminis sp. nov., Geothrix oryzae sp. nov., Geothrix edaphica sp. nov., Geothrix rubra sp. nov., and Geothrix limicola sp. nov., six novel members of Acidobacteriota isolated from soils.</title>
        <authorList>
            <person name="Itoh H."/>
            <person name="Sugisawa Y."/>
            <person name="Mise K."/>
            <person name="Xu Z."/>
            <person name="Kuniyasu M."/>
            <person name="Ushijima N."/>
            <person name="Kawano K."/>
            <person name="Kobayashi E."/>
            <person name="Shiratori Y."/>
            <person name="Masuda Y."/>
            <person name="Senoo K."/>
        </authorList>
    </citation>
    <scope>NUCLEOTIDE SEQUENCE [LARGE SCALE GENOMIC DNA]</scope>
    <source>
        <strain evidence="10 11">Red804</strain>
    </source>
</reference>
<keyword evidence="6" id="KW-0812">Transmembrane</keyword>
<dbReference type="SUPFAM" id="SSF55874">
    <property type="entry name" value="ATPase domain of HSP90 chaperone/DNA topoisomerase II/histidine kinase"/>
    <property type="match status" value="1"/>
</dbReference>
<dbReference type="SUPFAM" id="SSF52172">
    <property type="entry name" value="CheY-like"/>
    <property type="match status" value="1"/>
</dbReference>
<dbReference type="Pfam" id="PF02518">
    <property type="entry name" value="HATPase_c"/>
    <property type="match status" value="1"/>
</dbReference>
<dbReference type="InterPro" id="IPR011006">
    <property type="entry name" value="CheY-like_superfamily"/>
</dbReference>
<gene>
    <name evidence="10" type="ORF">GETHLI_32710</name>
</gene>
<dbReference type="CDD" id="cd17546">
    <property type="entry name" value="REC_hyHK_CKI1_RcsC-like"/>
    <property type="match status" value="1"/>
</dbReference>
<sequence>MLNLVVILLSILLQIVAAGFGMRVSRTAGRPLAWFLFSLALALMAGRRLYVLVELYEQGLPSRLLPNELLGLCISALMLSGILLIQGLFRTKDAHAARLEEARADARAEADKLAAVMAATPVPTWIAEDPDCRVIRGNPAAAELLRMPVHANHSKSAPEGQQPTHFLLRQEGRDLSAEEMPMQRAARGETEIRDLPMDLVFDDGIVRHLRAYATALRDRTGRIHGGVCCMVDVTEVRRAEEALSKAQKMESLGMLAGGLAHDFNNIFQTMVANLEMAEATVPEDSRGQIYLQRLKAGLDRASRLSRDILHCSGGDLRRPESMELAPLIAEALDRTGLPVIRDLAEDLPRVMVDPVLVGRVVEGLVSNAVDASGARGVIRVRTYVRAVTPRDLAIGHWPDPVEPGTYAVLEVSDQGHGIDAATLPKIFDPFFSTRDIGRGLGLAAAMGIVRGHRGGIQVESIPGVGSVFRVHFPSPEGQVSIPAEVVEGARAKNLVLLVDDEEELRSVLAEMLQDWFGLEVVTASDGQEALEAFRQRPEAFDLVILDATMPRMGGVEAFRAMRAIRANTPGILCSGYALPVSRDQAIAQGFADFLKKPFSSAELEALIGRVMGNRQGSAGAPLGPI</sequence>
<feature type="modified residue" description="4-aspartylphosphate" evidence="5">
    <location>
        <position position="546"/>
    </location>
</feature>
<feature type="transmembrane region" description="Helical" evidence="6">
    <location>
        <begin position="69"/>
        <end position="89"/>
    </location>
</feature>
<dbReference type="SMART" id="SM00448">
    <property type="entry name" value="REC"/>
    <property type="match status" value="1"/>
</dbReference>
<dbReference type="Pfam" id="PF08448">
    <property type="entry name" value="PAS_4"/>
    <property type="match status" value="1"/>
</dbReference>
<dbReference type="InterPro" id="IPR013656">
    <property type="entry name" value="PAS_4"/>
</dbReference>
<comment type="caution">
    <text evidence="10">The sequence shown here is derived from an EMBL/GenBank/DDBJ whole genome shotgun (WGS) entry which is preliminary data.</text>
</comment>
<dbReference type="Proteomes" id="UP001165069">
    <property type="component" value="Unassembled WGS sequence"/>
</dbReference>
<comment type="catalytic activity">
    <reaction evidence="1">
        <text>ATP + protein L-histidine = ADP + protein N-phospho-L-histidine.</text>
        <dbReference type="EC" id="2.7.13.3"/>
    </reaction>
</comment>
<evidence type="ECO:0000259" key="8">
    <source>
        <dbReference type="PROSITE" id="PS50110"/>
    </source>
</evidence>
<dbReference type="PANTHER" id="PTHR43047">
    <property type="entry name" value="TWO-COMPONENT HISTIDINE PROTEIN KINASE"/>
    <property type="match status" value="1"/>
</dbReference>
<dbReference type="InterPro" id="IPR000700">
    <property type="entry name" value="PAS-assoc_C"/>
</dbReference>
<dbReference type="PROSITE" id="PS50113">
    <property type="entry name" value="PAC"/>
    <property type="match status" value="1"/>
</dbReference>
<dbReference type="InterPro" id="IPR035965">
    <property type="entry name" value="PAS-like_dom_sf"/>
</dbReference>
<keyword evidence="11" id="KW-1185">Reference proteome</keyword>
<dbReference type="Gene3D" id="3.30.450.20">
    <property type="entry name" value="PAS domain"/>
    <property type="match status" value="1"/>
</dbReference>
<evidence type="ECO:0000256" key="5">
    <source>
        <dbReference type="PROSITE-ProRule" id="PRU00169"/>
    </source>
</evidence>
<dbReference type="EMBL" id="BSDE01000008">
    <property type="protein sequence ID" value="GLH74769.1"/>
    <property type="molecule type" value="Genomic_DNA"/>
</dbReference>
<accession>A0ABQ5QIR9</accession>
<keyword evidence="6" id="KW-1133">Transmembrane helix</keyword>
<feature type="domain" description="Response regulatory" evidence="8">
    <location>
        <begin position="494"/>
        <end position="611"/>
    </location>
</feature>
<feature type="transmembrane region" description="Helical" evidence="6">
    <location>
        <begin position="33"/>
        <end position="57"/>
    </location>
</feature>
<evidence type="ECO:0000313" key="10">
    <source>
        <dbReference type="EMBL" id="GLH74769.1"/>
    </source>
</evidence>
<dbReference type="Gene3D" id="3.30.565.10">
    <property type="entry name" value="Histidine kinase-like ATPase, C-terminal domain"/>
    <property type="match status" value="1"/>
</dbReference>
<evidence type="ECO:0000256" key="6">
    <source>
        <dbReference type="SAM" id="Phobius"/>
    </source>
</evidence>
<feature type="domain" description="Histidine kinase" evidence="7">
    <location>
        <begin position="258"/>
        <end position="476"/>
    </location>
</feature>
<dbReference type="InterPro" id="IPR036097">
    <property type="entry name" value="HisK_dim/P_sf"/>
</dbReference>
<evidence type="ECO:0000259" key="7">
    <source>
        <dbReference type="PROSITE" id="PS50109"/>
    </source>
</evidence>
<dbReference type="Gene3D" id="1.10.287.130">
    <property type="match status" value="1"/>
</dbReference>
<keyword evidence="6" id="KW-0472">Membrane</keyword>
<dbReference type="InterPro" id="IPR003594">
    <property type="entry name" value="HATPase_dom"/>
</dbReference>
<evidence type="ECO:0000313" key="11">
    <source>
        <dbReference type="Proteomes" id="UP001165069"/>
    </source>
</evidence>
<dbReference type="InterPro" id="IPR036890">
    <property type="entry name" value="HATPase_C_sf"/>
</dbReference>
<evidence type="ECO:0000256" key="3">
    <source>
        <dbReference type="ARBA" id="ARBA00022679"/>
    </source>
</evidence>
<dbReference type="SUPFAM" id="SSF55785">
    <property type="entry name" value="PYP-like sensor domain (PAS domain)"/>
    <property type="match status" value="1"/>
</dbReference>
<feature type="domain" description="PAC" evidence="9">
    <location>
        <begin position="193"/>
        <end position="245"/>
    </location>
</feature>